<proteinExistence type="predicted"/>
<evidence type="ECO:0000313" key="2">
    <source>
        <dbReference type="EMBL" id="BBJ48850.1"/>
    </source>
</evidence>
<feature type="region of interest" description="Disordered" evidence="1">
    <location>
        <begin position="1"/>
        <end position="57"/>
    </location>
</feature>
<accession>A0A499V7M1</accession>
<feature type="compositionally biased region" description="Basic and acidic residues" evidence="1">
    <location>
        <begin position="1"/>
        <end position="13"/>
    </location>
</feature>
<name>A0A499V7M1_STRAX</name>
<protein>
    <submittedName>
        <fullName evidence="2">Uncharacterized protein</fullName>
    </submittedName>
</protein>
<dbReference type="EMBL" id="AP019621">
    <property type="protein sequence ID" value="BBJ48850.1"/>
    <property type="molecule type" value="Genomic_DNA"/>
</dbReference>
<evidence type="ECO:0000256" key="1">
    <source>
        <dbReference type="SAM" id="MobiDB-lite"/>
    </source>
</evidence>
<organism evidence="2">
    <name type="scientific">Streptomyces avermitilis</name>
    <dbReference type="NCBI Taxonomy" id="33903"/>
    <lineage>
        <taxon>Bacteria</taxon>
        <taxon>Bacillati</taxon>
        <taxon>Actinomycetota</taxon>
        <taxon>Actinomycetes</taxon>
        <taxon>Kitasatosporales</taxon>
        <taxon>Streptomycetaceae</taxon>
        <taxon>Streptomyces</taxon>
    </lineage>
</organism>
<sequence length="73" mass="7475">MREETEGLPETDRTVAMGPLSERGVRGKGGRRAGATGAERGARSEGQGLVPGVRGCRGEGACVRQAPRAVGQA</sequence>
<gene>
    <name evidence="2" type="ORF">SAVMC3_14790</name>
</gene>
<reference evidence="2" key="1">
    <citation type="submission" date="2019-04" db="EMBL/GenBank/DDBJ databases">
        <title>Draft genome sequences of Streptomyces avermitilis MC3.</title>
        <authorList>
            <person name="Komaki H."/>
            <person name="Tamura T."/>
            <person name="Hosoyama A."/>
        </authorList>
    </citation>
    <scope>NUCLEOTIDE SEQUENCE</scope>
    <source>
        <strain evidence="2">MC3</strain>
    </source>
</reference>
<dbReference type="AlphaFoldDB" id="A0A499V7M1"/>